<dbReference type="KEGG" id="scor:J3U87_03570"/>
<dbReference type="GO" id="GO:0032259">
    <property type="term" value="P:methylation"/>
    <property type="evidence" value="ECO:0007669"/>
    <property type="project" value="UniProtKB-KW"/>
</dbReference>
<dbReference type="AlphaFoldDB" id="A0A8A4TYB9"/>
<proteinExistence type="predicted"/>
<evidence type="ECO:0000313" key="3">
    <source>
        <dbReference type="Proteomes" id="UP000663929"/>
    </source>
</evidence>
<dbReference type="SUPFAM" id="SSF53335">
    <property type="entry name" value="S-adenosyl-L-methionine-dependent methyltransferases"/>
    <property type="match status" value="1"/>
</dbReference>
<dbReference type="Pfam" id="PF13649">
    <property type="entry name" value="Methyltransf_25"/>
    <property type="match status" value="1"/>
</dbReference>
<name>A0A8A4TYB9_SULCO</name>
<dbReference type="RefSeq" id="WP_237381653.1">
    <property type="nucleotide sequence ID" value="NZ_CP071793.1"/>
</dbReference>
<dbReference type="EMBL" id="CP071793">
    <property type="protein sequence ID" value="QTD51525.1"/>
    <property type="molecule type" value="Genomic_DNA"/>
</dbReference>
<dbReference type="Gene3D" id="3.40.50.150">
    <property type="entry name" value="Vaccinia Virus protein VP39"/>
    <property type="match status" value="1"/>
</dbReference>
<keyword evidence="2" id="KW-0489">Methyltransferase</keyword>
<dbReference type="InterPro" id="IPR029063">
    <property type="entry name" value="SAM-dependent_MTases_sf"/>
</dbReference>
<feature type="domain" description="Methyltransferase" evidence="1">
    <location>
        <begin position="55"/>
        <end position="147"/>
    </location>
</feature>
<keyword evidence="2" id="KW-0808">Transferase</keyword>
<keyword evidence="3" id="KW-1185">Reference proteome</keyword>
<dbReference type="CDD" id="cd02440">
    <property type="entry name" value="AdoMet_MTases"/>
    <property type="match status" value="1"/>
</dbReference>
<protein>
    <submittedName>
        <fullName evidence="2">Methyltransferase domain-containing protein</fullName>
    </submittedName>
</protein>
<accession>A0A8A4TYB9</accession>
<gene>
    <name evidence="2" type="ORF">J3U87_03570</name>
</gene>
<dbReference type="InterPro" id="IPR041698">
    <property type="entry name" value="Methyltransf_25"/>
</dbReference>
<evidence type="ECO:0000313" key="2">
    <source>
        <dbReference type="EMBL" id="QTD51525.1"/>
    </source>
</evidence>
<reference evidence="2" key="1">
    <citation type="submission" date="2021-03" db="EMBL/GenBank/DDBJ databases">
        <title>Acanthopleuribacteraceae sp. M133.</title>
        <authorList>
            <person name="Wang G."/>
        </authorList>
    </citation>
    <scope>NUCLEOTIDE SEQUENCE</scope>
    <source>
        <strain evidence="2">M133</strain>
    </source>
</reference>
<organism evidence="2 3">
    <name type="scientific">Sulfidibacter corallicola</name>
    <dbReference type="NCBI Taxonomy" id="2818388"/>
    <lineage>
        <taxon>Bacteria</taxon>
        <taxon>Pseudomonadati</taxon>
        <taxon>Acidobacteriota</taxon>
        <taxon>Holophagae</taxon>
        <taxon>Acanthopleuribacterales</taxon>
        <taxon>Acanthopleuribacteraceae</taxon>
        <taxon>Sulfidibacter</taxon>
    </lineage>
</organism>
<dbReference type="Gene3D" id="2.20.25.110">
    <property type="entry name" value="S-adenosyl-L-methionine-dependent methyltransferases"/>
    <property type="match status" value="1"/>
</dbReference>
<dbReference type="Proteomes" id="UP000663929">
    <property type="component" value="Chromosome"/>
</dbReference>
<dbReference type="GO" id="GO:0008168">
    <property type="term" value="F:methyltransferase activity"/>
    <property type="evidence" value="ECO:0007669"/>
    <property type="project" value="UniProtKB-KW"/>
</dbReference>
<evidence type="ECO:0000259" key="1">
    <source>
        <dbReference type="Pfam" id="PF13649"/>
    </source>
</evidence>
<sequence>MNEVTREPRANWWETLYDDAIADLFLTRQSEDALAREIRFLMRMLDLKPGDLLFDQCCGIGTQSLALAAEGLRVIGVDQCARYTERARAKAEELGLAARFEAADATRFRSPEPCHAGVNWGTSFGNGPNDETNLAMARRAFESLRPGAAYAVEFPNMAHLIAHFQPVMVRRRATTEGEWLVLRESTLNLACGSLDQVWTIVHPDGSRRTNPSSVRLYLPSQLAELLAAAGFGDVQLFGGTDGDPLDMGHARCICIARRPL</sequence>